<name>A0A7G1KQA7_9NOCA</name>
<dbReference type="AlphaFoldDB" id="A0A7G1KQA7"/>
<dbReference type="EMBL" id="AP023396">
    <property type="protein sequence ID" value="BCK57352.1"/>
    <property type="molecule type" value="Genomic_DNA"/>
</dbReference>
<keyword evidence="1" id="KW-1133">Transmembrane helix</keyword>
<keyword evidence="1" id="KW-0812">Transmembrane</keyword>
<keyword evidence="1" id="KW-0472">Membrane</keyword>
<accession>A0A7G1KQA7</accession>
<keyword evidence="3" id="KW-1185">Reference proteome</keyword>
<feature type="transmembrane region" description="Helical" evidence="1">
    <location>
        <begin position="48"/>
        <end position="66"/>
    </location>
</feature>
<organism evidence="2 3">
    <name type="scientific">Nocardia wallacei</name>
    <dbReference type="NCBI Taxonomy" id="480035"/>
    <lineage>
        <taxon>Bacteria</taxon>
        <taxon>Bacillati</taxon>
        <taxon>Actinomycetota</taxon>
        <taxon>Actinomycetes</taxon>
        <taxon>Mycobacteriales</taxon>
        <taxon>Nocardiaceae</taxon>
        <taxon>Nocardia</taxon>
    </lineage>
</organism>
<sequence>MAIDEDAVRVDMASPERMITMNTSDPVTRDHRPIRVAECFGSTTSANGVMAVWVLLVAAAAIGLLLL</sequence>
<evidence type="ECO:0000256" key="1">
    <source>
        <dbReference type="SAM" id="Phobius"/>
    </source>
</evidence>
<dbReference type="Proteomes" id="UP000516173">
    <property type="component" value="Chromosome"/>
</dbReference>
<proteinExistence type="predicted"/>
<reference evidence="2 3" key="1">
    <citation type="submission" date="2020-08" db="EMBL/GenBank/DDBJ databases">
        <title>Genome Sequencing of Nocardia wallacei strain FMUON74 and assembly.</title>
        <authorList>
            <person name="Toyokawa M."/>
            <person name="Uesaka K."/>
        </authorList>
    </citation>
    <scope>NUCLEOTIDE SEQUENCE [LARGE SCALE GENOMIC DNA]</scope>
    <source>
        <strain evidence="2 3">FMUON74</strain>
    </source>
</reference>
<gene>
    <name evidence="2" type="ORF">NWFMUON74_51240</name>
</gene>
<dbReference type="KEGG" id="nwl:NWFMUON74_51240"/>
<protein>
    <submittedName>
        <fullName evidence="2">Uncharacterized protein</fullName>
    </submittedName>
</protein>
<evidence type="ECO:0000313" key="2">
    <source>
        <dbReference type="EMBL" id="BCK57352.1"/>
    </source>
</evidence>
<evidence type="ECO:0000313" key="3">
    <source>
        <dbReference type="Proteomes" id="UP000516173"/>
    </source>
</evidence>